<dbReference type="AlphaFoldDB" id="A0A164UN55"/>
<dbReference type="PANTHER" id="PTHR43327">
    <property type="entry name" value="STOMATIN-LIKE PROTEIN 2, MITOCHONDRIAL"/>
    <property type="match status" value="1"/>
</dbReference>
<protein>
    <submittedName>
        <fullName evidence="2">Band 7 domain-containing protein</fullName>
    </submittedName>
</protein>
<gene>
    <name evidence="2" type="ORF">SISNIDRAFT_411602</name>
</gene>
<dbReference type="STRING" id="1314777.A0A164UN55"/>
<dbReference type="SUPFAM" id="SSF117892">
    <property type="entry name" value="Band 7/SPFH domain"/>
    <property type="match status" value="1"/>
</dbReference>
<dbReference type="OrthoDB" id="6738456at2759"/>
<evidence type="ECO:0000313" key="3">
    <source>
        <dbReference type="Proteomes" id="UP000076722"/>
    </source>
</evidence>
<dbReference type="Pfam" id="PF01145">
    <property type="entry name" value="Band_7"/>
    <property type="match status" value="1"/>
</dbReference>
<dbReference type="EMBL" id="KV419407">
    <property type="protein sequence ID" value="KZS93390.1"/>
    <property type="molecule type" value="Genomic_DNA"/>
</dbReference>
<evidence type="ECO:0000313" key="2">
    <source>
        <dbReference type="EMBL" id="KZS93390.1"/>
    </source>
</evidence>
<reference evidence="2 3" key="1">
    <citation type="journal article" date="2016" name="Mol. Biol. Evol.">
        <title>Comparative Genomics of Early-Diverging Mushroom-Forming Fungi Provides Insights into the Origins of Lignocellulose Decay Capabilities.</title>
        <authorList>
            <person name="Nagy L.G."/>
            <person name="Riley R."/>
            <person name="Tritt A."/>
            <person name="Adam C."/>
            <person name="Daum C."/>
            <person name="Floudas D."/>
            <person name="Sun H."/>
            <person name="Yadav J.S."/>
            <person name="Pangilinan J."/>
            <person name="Larsson K.H."/>
            <person name="Matsuura K."/>
            <person name="Barry K."/>
            <person name="Labutti K."/>
            <person name="Kuo R."/>
            <person name="Ohm R.A."/>
            <person name="Bhattacharya S.S."/>
            <person name="Shirouzu T."/>
            <person name="Yoshinaga Y."/>
            <person name="Martin F.M."/>
            <person name="Grigoriev I.V."/>
            <person name="Hibbett D.S."/>
        </authorList>
    </citation>
    <scope>NUCLEOTIDE SEQUENCE [LARGE SCALE GENOMIC DNA]</scope>
    <source>
        <strain evidence="2 3">HHB9708</strain>
    </source>
</reference>
<dbReference type="InterPro" id="IPR001107">
    <property type="entry name" value="Band_7"/>
</dbReference>
<dbReference type="InterPro" id="IPR050710">
    <property type="entry name" value="Band7/mec-2_domain"/>
</dbReference>
<proteinExistence type="predicted"/>
<dbReference type="InterPro" id="IPR036013">
    <property type="entry name" value="Band_7/SPFH_dom_sf"/>
</dbReference>
<evidence type="ECO:0000259" key="1">
    <source>
        <dbReference type="Pfam" id="PF01145"/>
    </source>
</evidence>
<name>A0A164UN55_9AGAM</name>
<organism evidence="2 3">
    <name type="scientific">Sistotremastrum niveocremeum HHB9708</name>
    <dbReference type="NCBI Taxonomy" id="1314777"/>
    <lineage>
        <taxon>Eukaryota</taxon>
        <taxon>Fungi</taxon>
        <taxon>Dikarya</taxon>
        <taxon>Basidiomycota</taxon>
        <taxon>Agaricomycotina</taxon>
        <taxon>Agaricomycetes</taxon>
        <taxon>Sistotremastrales</taxon>
        <taxon>Sistotremastraceae</taxon>
        <taxon>Sertulicium</taxon>
        <taxon>Sertulicium niveocremeum</taxon>
    </lineage>
</organism>
<keyword evidence="3" id="KW-1185">Reference proteome</keyword>
<dbReference type="Gene3D" id="3.30.479.30">
    <property type="entry name" value="Band 7 domain"/>
    <property type="match status" value="1"/>
</dbReference>
<dbReference type="Proteomes" id="UP000076722">
    <property type="component" value="Unassembled WGS sequence"/>
</dbReference>
<sequence length="517" mass="56625">MRWGQQVDYLAKSRQFFVPIARDGLIGALQKLDVELRESGRPSILSKKLPISWIGKQIVPGQVGLIDHGGLPKLLIKPGRYPRFPLRNWWARTFKGTKGISDTVIDFQGLTIVQVSQNQAAVISDPQNHIFVIKNSGFAALAVEGTYDVLSIIDQTHLRNVVKDPVTKQTLGWTHEVTMTSQTGANTSQQYVVALFLDIPANNCAILQRGDDLELLPAGQHYITNPNVTLRGLFTCGETQLEMPTKDIFTRDQVPVSLTIYLKWQLTEPLKLTTHGYNTPYEALRDKTQSILTQIVAHLDYSSMVKQRSLGPDSMENGEDASSPFLDALRTRAMDDMHLAALEYGIILKDLAVIDRQFKGEIASTMDKLTTRALQAQVEAANVDRENSNKVKQEQGALSVARIKAQSRNTQADADAYSVVAAAKAAAESTRIAAEAQAQATRLAAEAEADAVKTKAAADMDVTDQYARNMQMLRIEVNKIKAFGSKAIFVPTEGIGAQMGSSMAIGLGASMGRDARA</sequence>
<dbReference type="PANTHER" id="PTHR43327:SF10">
    <property type="entry name" value="STOMATIN-LIKE PROTEIN 2, MITOCHONDRIAL"/>
    <property type="match status" value="1"/>
</dbReference>
<feature type="domain" description="Band 7" evidence="1">
    <location>
        <begin position="200"/>
        <end position="383"/>
    </location>
</feature>
<accession>A0A164UN55</accession>